<proteinExistence type="predicted"/>
<protein>
    <recommendedName>
        <fullName evidence="2">Glutaredoxin domain-containing protein</fullName>
    </recommendedName>
</protein>
<dbReference type="PANTHER" id="PTHR45669:SF7">
    <property type="entry name" value="F1N19.7"/>
    <property type="match status" value="1"/>
</dbReference>
<dbReference type="Pfam" id="PF00462">
    <property type="entry name" value="Glutaredoxin"/>
    <property type="match status" value="1"/>
</dbReference>
<evidence type="ECO:0000256" key="1">
    <source>
        <dbReference type="SAM" id="MobiDB-lite"/>
    </source>
</evidence>
<feature type="region of interest" description="Disordered" evidence="1">
    <location>
        <begin position="35"/>
        <end position="155"/>
    </location>
</feature>
<dbReference type="SUPFAM" id="SSF52833">
    <property type="entry name" value="Thioredoxin-like"/>
    <property type="match status" value="1"/>
</dbReference>
<gene>
    <name evidence="3" type="ORF">HAX54_008961</name>
</gene>
<dbReference type="CDD" id="cd03031">
    <property type="entry name" value="GRX_GRX_like"/>
    <property type="match status" value="1"/>
</dbReference>
<dbReference type="Pfam" id="PF23733">
    <property type="entry name" value="GRXCR1-2_C"/>
    <property type="match status" value="1"/>
</dbReference>
<evidence type="ECO:0000313" key="4">
    <source>
        <dbReference type="Proteomes" id="UP000823775"/>
    </source>
</evidence>
<feature type="compositionally biased region" description="Acidic residues" evidence="1">
    <location>
        <begin position="44"/>
        <end position="55"/>
    </location>
</feature>
<dbReference type="Proteomes" id="UP000823775">
    <property type="component" value="Unassembled WGS sequence"/>
</dbReference>
<dbReference type="InterPro" id="IPR036249">
    <property type="entry name" value="Thioredoxin-like_sf"/>
</dbReference>
<keyword evidence="4" id="KW-1185">Reference proteome</keyword>
<evidence type="ECO:0000259" key="2">
    <source>
        <dbReference type="Pfam" id="PF00462"/>
    </source>
</evidence>
<name>A0ABS8RVR2_DATST</name>
<reference evidence="3 4" key="1">
    <citation type="journal article" date="2021" name="BMC Genomics">
        <title>Datura genome reveals duplications of psychoactive alkaloid biosynthetic genes and high mutation rate following tissue culture.</title>
        <authorList>
            <person name="Rajewski A."/>
            <person name="Carter-House D."/>
            <person name="Stajich J."/>
            <person name="Litt A."/>
        </authorList>
    </citation>
    <scope>NUCLEOTIDE SEQUENCE [LARGE SCALE GENOMIC DNA]</scope>
    <source>
        <strain evidence="3">AR-01</strain>
    </source>
</reference>
<feature type="compositionally biased region" description="Basic and acidic residues" evidence="1">
    <location>
        <begin position="75"/>
        <end position="91"/>
    </location>
</feature>
<dbReference type="Gene3D" id="3.40.30.10">
    <property type="entry name" value="Glutaredoxin"/>
    <property type="match status" value="1"/>
</dbReference>
<organism evidence="3 4">
    <name type="scientific">Datura stramonium</name>
    <name type="common">Jimsonweed</name>
    <name type="synonym">Common thornapple</name>
    <dbReference type="NCBI Taxonomy" id="4076"/>
    <lineage>
        <taxon>Eukaryota</taxon>
        <taxon>Viridiplantae</taxon>
        <taxon>Streptophyta</taxon>
        <taxon>Embryophyta</taxon>
        <taxon>Tracheophyta</taxon>
        <taxon>Spermatophyta</taxon>
        <taxon>Magnoliopsida</taxon>
        <taxon>eudicotyledons</taxon>
        <taxon>Gunneridae</taxon>
        <taxon>Pentapetalae</taxon>
        <taxon>asterids</taxon>
        <taxon>lamiids</taxon>
        <taxon>Solanales</taxon>
        <taxon>Solanaceae</taxon>
        <taxon>Solanoideae</taxon>
        <taxon>Datureae</taxon>
        <taxon>Datura</taxon>
    </lineage>
</organism>
<dbReference type="PROSITE" id="PS51354">
    <property type="entry name" value="GLUTAREDOXIN_2"/>
    <property type="match status" value="1"/>
</dbReference>
<dbReference type="EMBL" id="JACEIK010000148">
    <property type="protein sequence ID" value="MCD7450901.1"/>
    <property type="molecule type" value="Genomic_DNA"/>
</dbReference>
<accession>A0ABS8RVR2</accession>
<sequence length="396" mass="44675">MGCASSKRIEATVDVYRPPPTSFAVFDINSIEEPWLKGGNNKMEEDELDEDELEEEKPTKIAQPILEKLNSSIDDAPRSWDEVSKALEDLKPTLQNPPPLKSPKKPLLALPAPPLPGEEDGGDSPKRKIPRKSFSFHTLEELETKLSSKDSKKTNHELKKTESIFTDEEENKKFQKFSNKTVKNESQIVVHNGSAAHQRTQSQDEGYKPVKENIFLLRDKMEREKEGKVPLFIKFNPLSDYPEKCPPRGDDSLVVYTTSLGGVRRTFEDCNKVRLILESHRVVFDERDVALHGEFRQELKELLGEDASVPRLFVKGRYIGGVEEVVNLNETKRLGRILNWAKVERGVGRLGCEGCGGVRFVPCFDCGGSCKVVNEDVKERCPKCNENGLIHCPICN</sequence>
<dbReference type="PANTHER" id="PTHR45669">
    <property type="entry name" value="GLUTAREDOXIN DOMAIN-CONTAINING CYSTEINE-RICH PROTEIN CG12206-RELATED"/>
    <property type="match status" value="1"/>
</dbReference>
<evidence type="ECO:0000313" key="3">
    <source>
        <dbReference type="EMBL" id="MCD7450901.1"/>
    </source>
</evidence>
<feature type="domain" description="Glutaredoxin" evidence="2">
    <location>
        <begin position="254"/>
        <end position="319"/>
    </location>
</feature>
<comment type="caution">
    <text evidence="3">The sequence shown here is derived from an EMBL/GenBank/DDBJ whole genome shotgun (WGS) entry which is preliminary data.</text>
</comment>
<feature type="compositionally biased region" description="Basic and acidic residues" evidence="1">
    <location>
        <begin position="138"/>
        <end position="155"/>
    </location>
</feature>
<dbReference type="InterPro" id="IPR002109">
    <property type="entry name" value="Glutaredoxin"/>
</dbReference>